<organism evidence="1 2">
    <name type="scientific">Arctium lappa</name>
    <name type="common">Greater burdock</name>
    <name type="synonym">Lappa major</name>
    <dbReference type="NCBI Taxonomy" id="4217"/>
    <lineage>
        <taxon>Eukaryota</taxon>
        <taxon>Viridiplantae</taxon>
        <taxon>Streptophyta</taxon>
        <taxon>Embryophyta</taxon>
        <taxon>Tracheophyta</taxon>
        <taxon>Spermatophyta</taxon>
        <taxon>Magnoliopsida</taxon>
        <taxon>eudicotyledons</taxon>
        <taxon>Gunneridae</taxon>
        <taxon>Pentapetalae</taxon>
        <taxon>asterids</taxon>
        <taxon>campanulids</taxon>
        <taxon>Asterales</taxon>
        <taxon>Asteraceae</taxon>
        <taxon>Carduoideae</taxon>
        <taxon>Cardueae</taxon>
        <taxon>Arctiinae</taxon>
        <taxon>Arctium</taxon>
    </lineage>
</organism>
<comment type="caution">
    <text evidence="1">The sequence shown here is derived from an EMBL/GenBank/DDBJ whole genome shotgun (WGS) entry which is preliminary data.</text>
</comment>
<reference evidence="1 2" key="2">
    <citation type="journal article" date="2022" name="Mol. Ecol. Resour.">
        <title>The genomes of chicory, endive, great burdock and yacon provide insights into Asteraceae paleo-polyploidization history and plant inulin production.</title>
        <authorList>
            <person name="Fan W."/>
            <person name="Wang S."/>
            <person name="Wang H."/>
            <person name="Wang A."/>
            <person name="Jiang F."/>
            <person name="Liu H."/>
            <person name="Zhao H."/>
            <person name="Xu D."/>
            <person name="Zhang Y."/>
        </authorList>
    </citation>
    <scope>NUCLEOTIDE SEQUENCE [LARGE SCALE GENOMIC DNA]</scope>
    <source>
        <strain evidence="2">cv. Niubang</strain>
    </source>
</reference>
<dbReference type="Proteomes" id="UP001055879">
    <property type="component" value="Linkage Group LG09"/>
</dbReference>
<protein>
    <submittedName>
        <fullName evidence="1">Uncharacterized protein</fullName>
    </submittedName>
</protein>
<gene>
    <name evidence="1" type="ORF">L6452_28121</name>
</gene>
<keyword evidence="2" id="KW-1185">Reference proteome</keyword>
<evidence type="ECO:0000313" key="2">
    <source>
        <dbReference type="Proteomes" id="UP001055879"/>
    </source>
</evidence>
<name>A0ACB8ZYF4_ARCLA</name>
<sequence>MASGMRHCGGHQVPFRTMIGMLAQLNRHNFASLVSKYKNTPKEEMPLQDSSDEASIDIKFTNPKGDSSEEYLIESDKELESTDLNNTQNTFREDEELDEVMKYLIPMN</sequence>
<dbReference type="EMBL" id="CM042055">
    <property type="protein sequence ID" value="KAI3702384.1"/>
    <property type="molecule type" value="Genomic_DNA"/>
</dbReference>
<accession>A0ACB8ZYF4</accession>
<proteinExistence type="predicted"/>
<reference evidence="2" key="1">
    <citation type="journal article" date="2022" name="Mol. Ecol. Resour.">
        <title>The genomes of chicory, endive, great burdock and yacon provide insights into Asteraceae palaeo-polyploidization history and plant inulin production.</title>
        <authorList>
            <person name="Fan W."/>
            <person name="Wang S."/>
            <person name="Wang H."/>
            <person name="Wang A."/>
            <person name="Jiang F."/>
            <person name="Liu H."/>
            <person name="Zhao H."/>
            <person name="Xu D."/>
            <person name="Zhang Y."/>
        </authorList>
    </citation>
    <scope>NUCLEOTIDE SEQUENCE [LARGE SCALE GENOMIC DNA]</scope>
    <source>
        <strain evidence="2">cv. Niubang</strain>
    </source>
</reference>
<evidence type="ECO:0000313" key="1">
    <source>
        <dbReference type="EMBL" id="KAI3702384.1"/>
    </source>
</evidence>